<dbReference type="CDD" id="cd06225">
    <property type="entry name" value="HAMP"/>
    <property type="match status" value="1"/>
</dbReference>
<dbReference type="CDD" id="cd11386">
    <property type="entry name" value="MCP_signal"/>
    <property type="match status" value="1"/>
</dbReference>
<dbReference type="InterPro" id="IPR003660">
    <property type="entry name" value="HAMP_dom"/>
</dbReference>
<gene>
    <name evidence="15" type="ORF">SAMN05660443_1004</name>
</gene>
<evidence type="ECO:0000256" key="6">
    <source>
        <dbReference type="ARBA" id="ARBA00023224"/>
    </source>
</evidence>
<evidence type="ECO:0000256" key="8">
    <source>
        <dbReference type="PROSITE-ProRule" id="PRU00284"/>
    </source>
</evidence>
<name>A0A1I1FNB4_9GAMM</name>
<dbReference type="Pfam" id="PF00672">
    <property type="entry name" value="HAMP"/>
    <property type="match status" value="1"/>
</dbReference>
<keyword evidence="16" id="KW-1185">Reference proteome</keyword>
<dbReference type="SMART" id="SM00283">
    <property type="entry name" value="MA"/>
    <property type="match status" value="1"/>
</dbReference>
<evidence type="ECO:0000259" key="14">
    <source>
        <dbReference type="PROSITE" id="PS50885"/>
    </source>
</evidence>
<organism evidence="15 16">
    <name type="scientific">Marinospirillum celere</name>
    <dbReference type="NCBI Taxonomy" id="1122252"/>
    <lineage>
        <taxon>Bacteria</taxon>
        <taxon>Pseudomonadati</taxon>
        <taxon>Pseudomonadota</taxon>
        <taxon>Gammaproteobacteria</taxon>
        <taxon>Oceanospirillales</taxon>
        <taxon>Oceanospirillaceae</taxon>
        <taxon>Marinospirillum</taxon>
    </lineage>
</organism>
<dbReference type="PROSITE" id="PS50111">
    <property type="entry name" value="CHEMOTAXIS_TRANSDUC_2"/>
    <property type="match status" value="1"/>
</dbReference>
<sequence>MNKWLANTSIQTKVNAALLAVLLLVMIASMLFTIRSERAMVEETMYQNVQDMADTYLDTLNIMMLTGTLAQFREVHREKVLSQPGMTEARVLRADPVIQFFGEAADIDQPVDELDQRALRGEAIQEIRSTDEGRIMTVLRPVFNETDYRGTNCMTCHVGTKGELLGAIRLSYNLSDLDRRINLNLLQLGGIQSLLFVAGLLLISWVVYRLILRPLRRIRRTMRNVEENSDLSVRVRGISSNDEIGSLASNFNSMLDRFAASIKQVAATTRTLKNSAHTISSVAEETVSAVNAQHSETEQMASAMEQMQASAQQAREHAQRTSHASSEANNEASSSRTVTQASIAGIHQLTEHISKASEVIQALDHYSDDVGKVLEIITGIAEQTNLLALNAAIEAARAGESGRGFAVVADEVRSLANRTHEATQEVRRTIDRLQEEAKGAVSMMETAQESAHKSVSDVEQVGKSLSHIADAVSNISTLNAQLANAAEEQQEVAGRVNTQVSHIGTIAQQTSADARKSSQVSDDLVKLADHLEELVEGFKLD</sequence>
<feature type="coiled-coil region" evidence="9">
    <location>
        <begin position="416"/>
        <end position="488"/>
    </location>
</feature>
<evidence type="ECO:0000256" key="3">
    <source>
        <dbReference type="ARBA" id="ARBA00022692"/>
    </source>
</evidence>
<dbReference type="InterPro" id="IPR004090">
    <property type="entry name" value="Chemotax_Me-accpt_rcpt"/>
</dbReference>
<dbReference type="PROSITE" id="PS50192">
    <property type="entry name" value="T_SNARE"/>
    <property type="match status" value="1"/>
</dbReference>
<dbReference type="PANTHER" id="PTHR32089">
    <property type="entry name" value="METHYL-ACCEPTING CHEMOTAXIS PROTEIN MCPB"/>
    <property type="match status" value="1"/>
</dbReference>
<evidence type="ECO:0000259" key="12">
    <source>
        <dbReference type="PROSITE" id="PS50111"/>
    </source>
</evidence>
<feature type="transmembrane region" description="Helical" evidence="11">
    <location>
        <begin position="191"/>
        <end position="212"/>
    </location>
</feature>
<dbReference type="SMART" id="SM00304">
    <property type="entry name" value="HAMP"/>
    <property type="match status" value="2"/>
</dbReference>
<dbReference type="GO" id="GO:0006935">
    <property type="term" value="P:chemotaxis"/>
    <property type="evidence" value="ECO:0007669"/>
    <property type="project" value="InterPro"/>
</dbReference>
<evidence type="ECO:0000256" key="2">
    <source>
        <dbReference type="ARBA" id="ARBA00022519"/>
    </source>
</evidence>
<evidence type="ECO:0000256" key="7">
    <source>
        <dbReference type="ARBA" id="ARBA00029447"/>
    </source>
</evidence>
<keyword evidence="4 11" id="KW-1133">Transmembrane helix</keyword>
<dbReference type="PROSITE" id="PS50885">
    <property type="entry name" value="HAMP"/>
    <property type="match status" value="1"/>
</dbReference>
<dbReference type="Gene3D" id="1.10.287.950">
    <property type="entry name" value="Methyl-accepting chemotaxis protein"/>
    <property type="match status" value="1"/>
</dbReference>
<dbReference type="GO" id="GO:0004888">
    <property type="term" value="F:transmembrane signaling receptor activity"/>
    <property type="evidence" value="ECO:0007669"/>
    <property type="project" value="InterPro"/>
</dbReference>
<evidence type="ECO:0000256" key="10">
    <source>
        <dbReference type="SAM" id="MobiDB-lite"/>
    </source>
</evidence>
<dbReference type="SUPFAM" id="SSF58104">
    <property type="entry name" value="Methyl-accepting chemotaxis protein (MCP) signaling domain"/>
    <property type="match status" value="1"/>
</dbReference>
<dbReference type="Gene3D" id="3.30.450.290">
    <property type="match status" value="1"/>
</dbReference>
<dbReference type="GO" id="GO:0005886">
    <property type="term" value="C:plasma membrane"/>
    <property type="evidence" value="ECO:0007669"/>
    <property type="project" value="UniProtKB-SubCell"/>
</dbReference>
<comment type="similarity">
    <text evidence="7">Belongs to the methyl-accepting chemotaxis (MCP) protein family.</text>
</comment>
<feature type="compositionally biased region" description="Low complexity" evidence="10">
    <location>
        <begin position="324"/>
        <end position="335"/>
    </location>
</feature>
<evidence type="ECO:0000256" key="5">
    <source>
        <dbReference type="ARBA" id="ARBA00023136"/>
    </source>
</evidence>
<dbReference type="RefSeq" id="WP_177203476.1">
    <property type="nucleotide sequence ID" value="NZ_FOLH01000002.1"/>
</dbReference>
<protein>
    <submittedName>
        <fullName evidence="15">Methyl-accepting chemotaxis protein</fullName>
    </submittedName>
</protein>
<dbReference type="AlphaFoldDB" id="A0A1I1FNB4"/>
<dbReference type="FunFam" id="1.10.287.950:FF:000001">
    <property type="entry name" value="Methyl-accepting chemotaxis sensory transducer"/>
    <property type="match status" value="1"/>
</dbReference>
<keyword evidence="2" id="KW-0997">Cell inner membrane</keyword>
<dbReference type="STRING" id="1122252.SAMN05660443_1004"/>
<dbReference type="Proteomes" id="UP000199058">
    <property type="component" value="Unassembled WGS sequence"/>
</dbReference>
<feature type="transmembrane region" description="Helical" evidence="11">
    <location>
        <begin position="14"/>
        <end position="34"/>
    </location>
</feature>
<dbReference type="EMBL" id="FOLH01000002">
    <property type="protein sequence ID" value="SFB98593.1"/>
    <property type="molecule type" value="Genomic_DNA"/>
</dbReference>
<feature type="domain" description="HAMP" evidence="14">
    <location>
        <begin position="209"/>
        <end position="263"/>
    </location>
</feature>
<dbReference type="GO" id="GO:0007165">
    <property type="term" value="P:signal transduction"/>
    <property type="evidence" value="ECO:0007669"/>
    <property type="project" value="UniProtKB-KW"/>
</dbReference>
<feature type="domain" description="T-SNARE coiled-coil homology" evidence="13">
    <location>
        <begin position="455"/>
        <end position="517"/>
    </location>
</feature>
<dbReference type="Pfam" id="PF00015">
    <property type="entry name" value="MCPsignal"/>
    <property type="match status" value="1"/>
</dbReference>
<comment type="subcellular location">
    <subcellularLocation>
        <location evidence="1">Cell inner membrane</location>
        <topology evidence="1">Multi-pass membrane protein</topology>
    </subcellularLocation>
</comment>
<proteinExistence type="inferred from homology"/>
<dbReference type="PANTHER" id="PTHR32089:SF119">
    <property type="entry name" value="METHYL-ACCEPTING CHEMOTAXIS PROTEIN CTPL"/>
    <property type="match status" value="1"/>
</dbReference>
<accession>A0A1I1FNB4</accession>
<evidence type="ECO:0000256" key="1">
    <source>
        <dbReference type="ARBA" id="ARBA00004429"/>
    </source>
</evidence>
<keyword evidence="5 11" id="KW-0472">Membrane</keyword>
<feature type="domain" description="Methyl-accepting transducer" evidence="12">
    <location>
        <begin position="268"/>
        <end position="504"/>
    </location>
</feature>
<evidence type="ECO:0000256" key="11">
    <source>
        <dbReference type="SAM" id="Phobius"/>
    </source>
</evidence>
<keyword evidence="6 8" id="KW-0807">Transducer</keyword>
<evidence type="ECO:0000256" key="4">
    <source>
        <dbReference type="ARBA" id="ARBA00022989"/>
    </source>
</evidence>
<feature type="compositionally biased region" description="Low complexity" evidence="10">
    <location>
        <begin position="298"/>
        <end position="313"/>
    </location>
</feature>
<reference evidence="15 16" key="1">
    <citation type="submission" date="2016-10" db="EMBL/GenBank/DDBJ databases">
        <authorList>
            <person name="de Groot N.N."/>
        </authorList>
    </citation>
    <scope>NUCLEOTIDE SEQUENCE [LARGE SCALE GENOMIC DNA]</scope>
    <source>
        <strain evidence="15 16">DSM 18438</strain>
    </source>
</reference>
<evidence type="ECO:0000259" key="13">
    <source>
        <dbReference type="PROSITE" id="PS50192"/>
    </source>
</evidence>
<dbReference type="PRINTS" id="PR00260">
    <property type="entry name" value="CHEMTRNSDUCR"/>
</dbReference>
<evidence type="ECO:0000313" key="16">
    <source>
        <dbReference type="Proteomes" id="UP000199058"/>
    </source>
</evidence>
<evidence type="ECO:0000313" key="15">
    <source>
        <dbReference type="EMBL" id="SFB98593.1"/>
    </source>
</evidence>
<evidence type="ECO:0000256" key="9">
    <source>
        <dbReference type="SAM" id="Coils"/>
    </source>
</evidence>
<dbReference type="InterPro" id="IPR004089">
    <property type="entry name" value="MCPsignal_dom"/>
</dbReference>
<keyword evidence="3 11" id="KW-0812">Transmembrane</keyword>
<keyword evidence="2" id="KW-1003">Cell membrane</keyword>
<feature type="region of interest" description="Disordered" evidence="10">
    <location>
        <begin position="298"/>
        <end position="339"/>
    </location>
</feature>
<dbReference type="InterPro" id="IPR000727">
    <property type="entry name" value="T_SNARE_dom"/>
</dbReference>
<keyword evidence="9" id="KW-0175">Coiled coil</keyword>